<evidence type="ECO:0000313" key="3">
    <source>
        <dbReference type="EMBL" id="RAZ73369.1"/>
    </source>
</evidence>
<sequence>MKFAYLQEPPFCFTDATGKLGGCDAVLAEKVCQVLKSEDFSSIETEFAELLPGLVDGRWDMTTGLFISEERSKLVDFTRPIWSLPDGLMVAKGNPLELNGYRSVAQHPSAVLAVISDQIQHQTALRNGVPPRRIRIFATQAEAAEAVAAGRADAYASVAMAHRGYVNSRPGALLDVIDVPASERQPAAGAFALAKGNDALRRRVDQCLGDLLGSAWHREMMGQFGFSDSDVDRLL</sequence>
<keyword evidence="4" id="KW-1185">Reference proteome</keyword>
<dbReference type="SUPFAM" id="SSF53850">
    <property type="entry name" value="Periplasmic binding protein-like II"/>
    <property type="match status" value="1"/>
</dbReference>
<dbReference type="PANTHER" id="PTHR35936:SF19">
    <property type="entry name" value="AMINO-ACID-BINDING PROTEIN YXEM-RELATED"/>
    <property type="match status" value="1"/>
</dbReference>
<dbReference type="Gene3D" id="3.40.190.10">
    <property type="entry name" value="Periplasmic binding protein-like II"/>
    <property type="match status" value="2"/>
</dbReference>
<organism evidence="3 4">
    <name type="scientific">Mesorhizobium atlanticum</name>
    <dbReference type="NCBI Taxonomy" id="2233532"/>
    <lineage>
        <taxon>Bacteria</taxon>
        <taxon>Pseudomonadati</taxon>
        <taxon>Pseudomonadota</taxon>
        <taxon>Alphaproteobacteria</taxon>
        <taxon>Hyphomicrobiales</taxon>
        <taxon>Phyllobacteriaceae</taxon>
        <taxon>Mesorhizobium</taxon>
    </lineage>
</organism>
<dbReference type="Pfam" id="PF00497">
    <property type="entry name" value="SBP_bac_3"/>
    <property type="match status" value="1"/>
</dbReference>
<dbReference type="InterPro" id="IPR001638">
    <property type="entry name" value="Solute-binding_3/MltF_N"/>
</dbReference>
<reference evidence="4" key="1">
    <citation type="submission" date="2018-06" db="EMBL/GenBank/DDBJ databases">
        <authorList>
            <person name="Helene L.C."/>
            <person name="Dall'Agnol R."/>
            <person name="Delamuta J.R."/>
            <person name="Hungria M."/>
        </authorList>
    </citation>
    <scope>NUCLEOTIDE SEQUENCE [LARGE SCALE GENOMIC DNA]</scope>
    <source>
        <strain evidence="4">CNPSo 3140</strain>
    </source>
</reference>
<feature type="domain" description="Solute-binding protein family 3/N-terminal" evidence="2">
    <location>
        <begin position="2"/>
        <end position="228"/>
    </location>
</feature>
<dbReference type="RefSeq" id="WP_112129968.1">
    <property type="nucleotide sequence ID" value="NZ_QMBQ01000008.1"/>
</dbReference>
<dbReference type="Proteomes" id="UP000251956">
    <property type="component" value="Unassembled WGS sequence"/>
</dbReference>
<keyword evidence="1" id="KW-0732">Signal</keyword>
<evidence type="ECO:0000259" key="2">
    <source>
        <dbReference type="SMART" id="SM00062"/>
    </source>
</evidence>
<gene>
    <name evidence="3" type="ORF">DPM35_25555</name>
</gene>
<dbReference type="OrthoDB" id="9768183at2"/>
<dbReference type="SMART" id="SM00062">
    <property type="entry name" value="PBPb"/>
    <property type="match status" value="1"/>
</dbReference>
<dbReference type="EMBL" id="QMBQ01000008">
    <property type="protein sequence ID" value="RAZ73369.1"/>
    <property type="molecule type" value="Genomic_DNA"/>
</dbReference>
<dbReference type="AlphaFoldDB" id="A0A330GN58"/>
<evidence type="ECO:0000256" key="1">
    <source>
        <dbReference type="ARBA" id="ARBA00022729"/>
    </source>
</evidence>
<proteinExistence type="predicted"/>
<comment type="caution">
    <text evidence="3">The sequence shown here is derived from an EMBL/GenBank/DDBJ whole genome shotgun (WGS) entry which is preliminary data.</text>
</comment>
<name>A0A330GN58_9HYPH</name>
<protein>
    <submittedName>
        <fullName evidence="3">ABC transporter substrate-binding protein</fullName>
    </submittedName>
</protein>
<evidence type="ECO:0000313" key="4">
    <source>
        <dbReference type="Proteomes" id="UP000251956"/>
    </source>
</evidence>
<dbReference type="PANTHER" id="PTHR35936">
    <property type="entry name" value="MEMBRANE-BOUND LYTIC MUREIN TRANSGLYCOSYLASE F"/>
    <property type="match status" value="1"/>
</dbReference>
<accession>A0A330GN58</accession>
<reference evidence="3 4" key="2">
    <citation type="submission" date="2018-07" db="EMBL/GenBank/DDBJ databases">
        <title>Diversity of Mesorhizobium strains in Brazil.</title>
        <authorList>
            <person name="Helene L.C.F."/>
            <person name="Dall'Agnol R."/>
            <person name="Delamuta J.R.M."/>
            <person name="Hungria M."/>
        </authorList>
    </citation>
    <scope>NUCLEOTIDE SEQUENCE [LARGE SCALE GENOMIC DNA]</scope>
    <source>
        <strain evidence="3 4">CNPSo 3140</strain>
    </source>
</reference>